<organism evidence="1 2">
    <name type="scientific">Lithocarpus litseifolius</name>
    <dbReference type="NCBI Taxonomy" id="425828"/>
    <lineage>
        <taxon>Eukaryota</taxon>
        <taxon>Viridiplantae</taxon>
        <taxon>Streptophyta</taxon>
        <taxon>Embryophyta</taxon>
        <taxon>Tracheophyta</taxon>
        <taxon>Spermatophyta</taxon>
        <taxon>Magnoliopsida</taxon>
        <taxon>eudicotyledons</taxon>
        <taxon>Gunneridae</taxon>
        <taxon>Pentapetalae</taxon>
        <taxon>rosids</taxon>
        <taxon>fabids</taxon>
        <taxon>Fagales</taxon>
        <taxon>Fagaceae</taxon>
        <taxon>Lithocarpus</taxon>
    </lineage>
</organism>
<proteinExistence type="predicted"/>
<sequence length="136" mass="15052">MMPKTTLSEPQGLRVQSRPAQSWGFGVSEEITSDRSHALMRVLYGILSSPGPFPIAWSASYLFLTAPKSQDRSVPSDSSRHPFTLSMCRLCRRDLQGSWLRVTGIGGPSSITAPSPRYRVTAPSRRYLPHQLPPTP</sequence>
<name>A0AAW2DMP3_9ROSI</name>
<dbReference type="AlphaFoldDB" id="A0AAW2DMP3"/>
<dbReference type="EMBL" id="JAZDWU010000002">
    <property type="protein sequence ID" value="KAL0009951.1"/>
    <property type="molecule type" value="Genomic_DNA"/>
</dbReference>
<gene>
    <name evidence="1" type="ORF">SO802_005059</name>
</gene>
<keyword evidence="2" id="KW-1185">Reference proteome</keyword>
<reference evidence="1 2" key="1">
    <citation type="submission" date="2024-01" db="EMBL/GenBank/DDBJ databases">
        <title>A telomere-to-telomere, gap-free genome of sweet tea (Lithocarpus litseifolius).</title>
        <authorList>
            <person name="Zhou J."/>
        </authorList>
    </citation>
    <scope>NUCLEOTIDE SEQUENCE [LARGE SCALE GENOMIC DNA]</scope>
    <source>
        <strain evidence="1">Zhou-2022a</strain>
        <tissue evidence="1">Leaf</tissue>
    </source>
</reference>
<evidence type="ECO:0000313" key="2">
    <source>
        <dbReference type="Proteomes" id="UP001459277"/>
    </source>
</evidence>
<evidence type="ECO:0000313" key="1">
    <source>
        <dbReference type="EMBL" id="KAL0009951.1"/>
    </source>
</evidence>
<dbReference type="Proteomes" id="UP001459277">
    <property type="component" value="Unassembled WGS sequence"/>
</dbReference>
<comment type="caution">
    <text evidence="1">The sequence shown here is derived from an EMBL/GenBank/DDBJ whole genome shotgun (WGS) entry which is preliminary data.</text>
</comment>
<protein>
    <submittedName>
        <fullName evidence="1">Uncharacterized protein</fullName>
    </submittedName>
</protein>
<accession>A0AAW2DMP3</accession>